<dbReference type="Pfam" id="PF13742">
    <property type="entry name" value="tRNA_anti_2"/>
    <property type="match status" value="1"/>
</dbReference>
<name>A0A1F7X7X5_9BACT</name>
<dbReference type="NCBIfam" id="TIGR00237">
    <property type="entry name" value="xseA"/>
    <property type="match status" value="1"/>
</dbReference>
<dbReference type="AlphaFoldDB" id="A0A1F7X7X5"/>
<evidence type="ECO:0000256" key="6">
    <source>
        <dbReference type="RuleBase" id="RU004355"/>
    </source>
</evidence>
<gene>
    <name evidence="5" type="primary">xseA</name>
    <name evidence="9" type="ORF">A2Z22_01020</name>
</gene>
<evidence type="ECO:0000313" key="9">
    <source>
        <dbReference type="EMBL" id="OGM11147.1"/>
    </source>
</evidence>
<comment type="caution">
    <text evidence="9">The sequence shown here is derived from an EMBL/GenBank/DDBJ whole genome shotgun (WGS) entry which is preliminary data.</text>
</comment>
<dbReference type="GO" id="GO:0009318">
    <property type="term" value="C:exodeoxyribonuclease VII complex"/>
    <property type="evidence" value="ECO:0007669"/>
    <property type="project" value="UniProtKB-UniRule"/>
</dbReference>
<dbReference type="PANTHER" id="PTHR30008:SF0">
    <property type="entry name" value="EXODEOXYRIBONUCLEASE 7 LARGE SUBUNIT"/>
    <property type="match status" value="1"/>
</dbReference>
<evidence type="ECO:0000313" key="10">
    <source>
        <dbReference type="Proteomes" id="UP000177053"/>
    </source>
</evidence>
<dbReference type="GO" id="GO:0006308">
    <property type="term" value="P:DNA catabolic process"/>
    <property type="evidence" value="ECO:0007669"/>
    <property type="project" value="UniProtKB-UniRule"/>
</dbReference>
<keyword evidence="2 5" id="KW-0540">Nuclease</keyword>
<dbReference type="InterPro" id="IPR020579">
    <property type="entry name" value="Exonuc_VII_lsu_C"/>
</dbReference>
<comment type="subcellular location">
    <subcellularLocation>
        <location evidence="5 6">Cytoplasm</location>
    </subcellularLocation>
</comment>
<dbReference type="GO" id="GO:0005737">
    <property type="term" value="C:cytoplasm"/>
    <property type="evidence" value="ECO:0007669"/>
    <property type="project" value="UniProtKB-SubCell"/>
</dbReference>
<dbReference type="InterPro" id="IPR025824">
    <property type="entry name" value="OB-fold_nuc-bd_dom"/>
</dbReference>
<dbReference type="EC" id="3.1.11.6" evidence="5"/>
<evidence type="ECO:0000256" key="5">
    <source>
        <dbReference type="HAMAP-Rule" id="MF_00378"/>
    </source>
</evidence>
<evidence type="ECO:0000256" key="3">
    <source>
        <dbReference type="ARBA" id="ARBA00022801"/>
    </source>
</evidence>
<feature type="domain" description="OB-fold nucleic acid binding" evidence="8">
    <location>
        <begin position="7"/>
        <end position="97"/>
    </location>
</feature>
<evidence type="ECO:0000256" key="4">
    <source>
        <dbReference type="ARBA" id="ARBA00022839"/>
    </source>
</evidence>
<organism evidence="9 10">
    <name type="scientific">Candidatus Woesebacteria bacterium RBG_16_34_12</name>
    <dbReference type="NCBI Taxonomy" id="1802480"/>
    <lineage>
        <taxon>Bacteria</taxon>
        <taxon>Candidatus Woeseibacteriota</taxon>
    </lineage>
</organism>
<dbReference type="GO" id="GO:0008855">
    <property type="term" value="F:exodeoxyribonuclease VII activity"/>
    <property type="evidence" value="ECO:0007669"/>
    <property type="project" value="UniProtKB-UniRule"/>
</dbReference>
<reference evidence="9 10" key="1">
    <citation type="journal article" date="2016" name="Nat. Commun.">
        <title>Thousands of microbial genomes shed light on interconnected biogeochemical processes in an aquifer system.</title>
        <authorList>
            <person name="Anantharaman K."/>
            <person name="Brown C.T."/>
            <person name="Hug L.A."/>
            <person name="Sharon I."/>
            <person name="Castelle C.J."/>
            <person name="Probst A.J."/>
            <person name="Thomas B.C."/>
            <person name="Singh A."/>
            <person name="Wilkins M.J."/>
            <person name="Karaoz U."/>
            <person name="Brodie E.L."/>
            <person name="Williams K.H."/>
            <person name="Hubbard S.S."/>
            <person name="Banfield J.F."/>
        </authorList>
    </citation>
    <scope>NUCLEOTIDE SEQUENCE [LARGE SCALE GENOMIC DNA]</scope>
</reference>
<evidence type="ECO:0000256" key="1">
    <source>
        <dbReference type="ARBA" id="ARBA00022490"/>
    </source>
</evidence>
<sequence>MEPEKIFQVSEFNEFINIYLGKVGEIVVEGEIVECKVSQGKWIHITIKDESSSVEVFGVTYQISGYSVLEPGMLVHIYGTPRLYQKTGRFSVFANKIVPAGAGALQLAFEKLKDKLDKEGLFNIQRKRTVSEFPEKIGLITAQDSRAYGDFIKVLKHRMGGIKIFFYPVNVQGKDSVESIIRAFDYFNKKLSDLDALILIRGGGSLEDLQSFNDEGLARSIFSSKVPVICGVGHEDDLTIADLVSDLRASTPSNAAELLVRSRIEFMSEVNHNFKTIYRLLLSALSDNNFRVRRSVDLLDNVINRQTYFIHRVVAKFANQFVLLKQEVINSERSRFSYQIRLFKGVNHWIDQQKSNLENLSRLISSFDMQKVMARGFSVTFNAQGKILKSVNNVSKCSEITTNLFDGKIGSQILNITKVK</sequence>
<dbReference type="InterPro" id="IPR003753">
    <property type="entry name" value="Exonuc_VII_L"/>
</dbReference>
<accession>A0A1F7X7X5</accession>
<dbReference type="HAMAP" id="MF_00378">
    <property type="entry name" value="Exonuc_7_L"/>
    <property type="match status" value="1"/>
</dbReference>
<comment type="function">
    <text evidence="5">Bidirectionally degrades single-stranded DNA into large acid-insoluble oligonucleotides, which are then degraded further into small acid-soluble oligonucleotides.</text>
</comment>
<comment type="subunit">
    <text evidence="5">Heterooligomer composed of large and small subunits.</text>
</comment>
<comment type="similarity">
    <text evidence="5 6">Belongs to the XseA family.</text>
</comment>
<feature type="domain" description="Exonuclease VII large subunit C-terminal" evidence="7">
    <location>
        <begin position="121"/>
        <end position="411"/>
    </location>
</feature>
<dbReference type="Pfam" id="PF02601">
    <property type="entry name" value="Exonuc_VII_L"/>
    <property type="match status" value="1"/>
</dbReference>
<protein>
    <recommendedName>
        <fullName evidence="5">Exodeoxyribonuclease 7 large subunit</fullName>
        <ecNumber evidence="5">3.1.11.6</ecNumber>
    </recommendedName>
    <alternativeName>
        <fullName evidence="5">Exodeoxyribonuclease VII large subunit</fullName>
        <shortName evidence="5">Exonuclease VII large subunit</shortName>
    </alternativeName>
</protein>
<dbReference type="CDD" id="cd04489">
    <property type="entry name" value="ExoVII_LU_OBF"/>
    <property type="match status" value="1"/>
</dbReference>
<dbReference type="EMBL" id="MGFS01000025">
    <property type="protein sequence ID" value="OGM11147.1"/>
    <property type="molecule type" value="Genomic_DNA"/>
</dbReference>
<dbReference type="PANTHER" id="PTHR30008">
    <property type="entry name" value="EXODEOXYRIBONUCLEASE 7 LARGE SUBUNIT"/>
    <property type="match status" value="1"/>
</dbReference>
<comment type="catalytic activity">
    <reaction evidence="5 6">
        <text>Exonucleolytic cleavage in either 5'- to 3'- or 3'- to 5'-direction to yield nucleoside 5'-phosphates.</text>
        <dbReference type="EC" id="3.1.11.6"/>
    </reaction>
</comment>
<keyword evidence="1 5" id="KW-0963">Cytoplasm</keyword>
<dbReference type="Proteomes" id="UP000177053">
    <property type="component" value="Unassembled WGS sequence"/>
</dbReference>
<evidence type="ECO:0000259" key="7">
    <source>
        <dbReference type="Pfam" id="PF02601"/>
    </source>
</evidence>
<proteinExistence type="inferred from homology"/>
<evidence type="ECO:0000256" key="2">
    <source>
        <dbReference type="ARBA" id="ARBA00022722"/>
    </source>
</evidence>
<keyword evidence="3 5" id="KW-0378">Hydrolase</keyword>
<dbReference type="GO" id="GO:0003676">
    <property type="term" value="F:nucleic acid binding"/>
    <property type="evidence" value="ECO:0007669"/>
    <property type="project" value="InterPro"/>
</dbReference>
<evidence type="ECO:0000259" key="8">
    <source>
        <dbReference type="Pfam" id="PF13742"/>
    </source>
</evidence>
<keyword evidence="4 5" id="KW-0269">Exonuclease</keyword>